<dbReference type="GO" id="GO:0043165">
    <property type="term" value="P:Gram-negative-bacterium-type cell outer membrane assembly"/>
    <property type="evidence" value="ECO:0007669"/>
    <property type="project" value="UniProtKB-UniRule"/>
</dbReference>
<dbReference type="Gene3D" id="3.30.1450.10">
    <property type="match status" value="1"/>
</dbReference>
<protein>
    <recommendedName>
        <fullName evidence="4">Outer membrane protein assembly factor BamE</fullName>
    </recommendedName>
</protein>
<keyword evidence="4" id="KW-0564">Palmitate</keyword>
<dbReference type="HAMAP" id="MF_00925">
    <property type="entry name" value="OM_assembly_BamE"/>
    <property type="match status" value="1"/>
</dbReference>
<proteinExistence type="inferred from homology"/>
<comment type="similarity">
    <text evidence="4">Belongs to the BamE family.</text>
</comment>
<keyword evidence="7" id="KW-1185">Reference proteome</keyword>
<dbReference type="PANTHER" id="PTHR37482:SF1">
    <property type="entry name" value="OUTER MEMBRANE PROTEIN ASSEMBLY FACTOR BAME"/>
    <property type="match status" value="1"/>
</dbReference>
<dbReference type="InterPro" id="IPR037873">
    <property type="entry name" value="BamE-like"/>
</dbReference>
<evidence type="ECO:0000259" key="5">
    <source>
        <dbReference type="Pfam" id="PF04355"/>
    </source>
</evidence>
<dbReference type="GO" id="GO:0051205">
    <property type="term" value="P:protein insertion into membrane"/>
    <property type="evidence" value="ECO:0007669"/>
    <property type="project" value="UniProtKB-UniRule"/>
</dbReference>
<comment type="subunit">
    <text evidence="4">Part of the Bam complex.</text>
</comment>
<dbReference type="Pfam" id="PF04355">
    <property type="entry name" value="BamE"/>
    <property type="match status" value="1"/>
</dbReference>
<dbReference type="EMBL" id="LHPI01000012">
    <property type="protein sequence ID" value="KOO07133.1"/>
    <property type="molecule type" value="Genomic_DNA"/>
</dbReference>
<reference evidence="7" key="1">
    <citation type="submission" date="2015-08" db="EMBL/GenBank/DDBJ databases">
        <title>Vibrio galatheae sp. nov., a novel member of the Vibrionaceae family isolated from the Solomon Islands.</title>
        <authorList>
            <person name="Giubergia S."/>
            <person name="Machado H."/>
            <person name="Mateiu R.V."/>
            <person name="Gram L."/>
        </authorList>
    </citation>
    <scope>NUCLEOTIDE SEQUENCE [LARGE SCALE GENOMIC DNA]</scope>
    <source>
        <strain evidence="7">DSM 19134</strain>
    </source>
</reference>
<dbReference type="PANTHER" id="PTHR37482">
    <property type="entry name" value="OUTER MEMBRANE PROTEIN ASSEMBLY FACTOR BAME"/>
    <property type="match status" value="1"/>
</dbReference>
<comment type="function">
    <text evidence="4">Part of the outer membrane protein assembly complex, which is involved in assembly and insertion of beta-barrel proteins into the outer membrane.</text>
</comment>
<dbReference type="Proteomes" id="UP000037530">
    <property type="component" value="Unassembled WGS sequence"/>
</dbReference>
<gene>
    <name evidence="4" type="primary">bamE</name>
    <name evidence="6" type="ORF">AKJ31_13315</name>
</gene>
<keyword evidence="1 4" id="KW-0732">Signal</keyword>
<dbReference type="PATRIC" id="fig|171383.3.peg.2718"/>
<dbReference type="OrthoDB" id="9808250at2"/>
<comment type="subcellular location">
    <subcellularLocation>
        <location evidence="4">Cell outer membrane</location>
        <topology evidence="4">Lipid-anchor</topology>
    </subcellularLocation>
</comment>
<feature type="domain" description="Outer membrane protein assembly factor BamE" evidence="5">
    <location>
        <begin position="35"/>
        <end position="101"/>
    </location>
</feature>
<dbReference type="GO" id="GO:1990063">
    <property type="term" value="C:Bam protein complex"/>
    <property type="evidence" value="ECO:0007669"/>
    <property type="project" value="TreeGrafter"/>
</dbReference>
<keyword evidence="2 4" id="KW-0472">Membrane</keyword>
<dbReference type="InterPro" id="IPR026592">
    <property type="entry name" value="BamE"/>
</dbReference>
<evidence type="ECO:0000256" key="2">
    <source>
        <dbReference type="ARBA" id="ARBA00023136"/>
    </source>
</evidence>
<comment type="caution">
    <text evidence="6">The sequence shown here is derived from an EMBL/GenBank/DDBJ whole genome shotgun (WGS) entry which is preliminary data.</text>
</comment>
<evidence type="ECO:0000313" key="7">
    <source>
        <dbReference type="Proteomes" id="UP000037530"/>
    </source>
</evidence>
<dbReference type="InterPro" id="IPR007450">
    <property type="entry name" value="BamE_dom"/>
</dbReference>
<evidence type="ECO:0000256" key="1">
    <source>
        <dbReference type="ARBA" id="ARBA00022729"/>
    </source>
</evidence>
<dbReference type="RefSeq" id="WP_053409592.1">
    <property type="nucleotide sequence ID" value="NZ_DAIPHI010000126.1"/>
</dbReference>
<keyword evidence="4" id="KW-0449">Lipoprotein</keyword>
<keyword evidence="3 4" id="KW-0998">Cell outer membrane</keyword>
<dbReference type="NCBIfam" id="NF008585">
    <property type="entry name" value="PRK11548.1"/>
    <property type="match status" value="1"/>
</dbReference>
<sequence>MQLTKWLIAVPLAMSTLTGCSLLEKLVYRIDINQGNYIEQEAVDTLKFGMTKEQVRYVMGSPMLVENGYPDTWYYIYHRTEGHSDPEQKNLIVNFNSNGQLVEVSGDYQPSAEFFESIN</sequence>
<evidence type="ECO:0000256" key="3">
    <source>
        <dbReference type="ARBA" id="ARBA00023237"/>
    </source>
</evidence>
<name>A0A0M0HZR1_9VIBR</name>
<dbReference type="GO" id="GO:0030674">
    <property type="term" value="F:protein-macromolecule adaptor activity"/>
    <property type="evidence" value="ECO:0007669"/>
    <property type="project" value="TreeGrafter"/>
</dbReference>
<evidence type="ECO:0000256" key="4">
    <source>
        <dbReference type="HAMAP-Rule" id="MF_00925"/>
    </source>
</evidence>
<dbReference type="STRING" id="171383.AKJ31_13315"/>
<dbReference type="PROSITE" id="PS51257">
    <property type="entry name" value="PROKAR_LIPOPROTEIN"/>
    <property type="match status" value="1"/>
</dbReference>
<dbReference type="AlphaFoldDB" id="A0A0M0HZR1"/>
<evidence type="ECO:0000313" key="6">
    <source>
        <dbReference type="EMBL" id="KOO07133.1"/>
    </source>
</evidence>
<accession>A0A0M0HZR1</accession>
<organism evidence="6 7">
    <name type="scientific">Vibrio hepatarius</name>
    <dbReference type="NCBI Taxonomy" id="171383"/>
    <lineage>
        <taxon>Bacteria</taxon>
        <taxon>Pseudomonadati</taxon>
        <taxon>Pseudomonadota</taxon>
        <taxon>Gammaproteobacteria</taxon>
        <taxon>Vibrionales</taxon>
        <taxon>Vibrionaceae</taxon>
        <taxon>Vibrio</taxon>
        <taxon>Vibrio oreintalis group</taxon>
    </lineage>
</organism>